<evidence type="ECO:0000259" key="2">
    <source>
        <dbReference type="Pfam" id="PF13976"/>
    </source>
</evidence>
<proteinExistence type="predicted"/>
<dbReference type="EMBL" id="SMMG02000007">
    <property type="protein sequence ID" value="KAA3465713.1"/>
    <property type="molecule type" value="Genomic_DNA"/>
</dbReference>
<feature type="compositionally biased region" description="Basic and acidic residues" evidence="1">
    <location>
        <begin position="27"/>
        <end position="41"/>
    </location>
</feature>
<dbReference type="InterPro" id="IPR025724">
    <property type="entry name" value="GAG-pre-integrase_dom"/>
</dbReference>
<feature type="domain" description="GAG-pre-integrase" evidence="2">
    <location>
        <begin position="167"/>
        <end position="212"/>
    </location>
</feature>
<dbReference type="OrthoDB" id="1002630at2759"/>
<dbReference type="AlphaFoldDB" id="A0A5B6V9J3"/>
<name>A0A5B6V9J3_9ROSI</name>
<organism evidence="3 4">
    <name type="scientific">Gossypium australe</name>
    <dbReference type="NCBI Taxonomy" id="47621"/>
    <lineage>
        <taxon>Eukaryota</taxon>
        <taxon>Viridiplantae</taxon>
        <taxon>Streptophyta</taxon>
        <taxon>Embryophyta</taxon>
        <taxon>Tracheophyta</taxon>
        <taxon>Spermatophyta</taxon>
        <taxon>Magnoliopsida</taxon>
        <taxon>eudicotyledons</taxon>
        <taxon>Gunneridae</taxon>
        <taxon>Pentapetalae</taxon>
        <taxon>rosids</taxon>
        <taxon>malvids</taxon>
        <taxon>Malvales</taxon>
        <taxon>Malvaceae</taxon>
        <taxon>Malvoideae</taxon>
        <taxon>Gossypium</taxon>
    </lineage>
</organism>
<sequence length="238" mass="27466">MSKQIRGAFQARSKKGLSSSSNKGKKSWSESKEKQSRDSGKNKYPPYSHCKKNTHLVKYCCFKKDIQCRACEQFCHVERVCKNKGQQQEKSNLGGVDVYCLLFCNQYQHKKVLNLLSFAQLVEKNYILVFKDCGCKIIDSLGQEVVSVAMNDKSFVLVWNIEASSADTSSVDESHFWHKRLGYMDYRSLSQLCESDLVENMTKIEYQGDICEKERIHHQLTNIDTPQHNRACEGRIRK</sequence>
<feature type="region of interest" description="Disordered" evidence="1">
    <location>
        <begin position="1"/>
        <end position="43"/>
    </location>
</feature>
<reference evidence="3" key="1">
    <citation type="submission" date="2019-08" db="EMBL/GenBank/DDBJ databases">
        <authorList>
            <person name="Liu F."/>
        </authorList>
    </citation>
    <scope>NUCLEOTIDE SEQUENCE [LARGE SCALE GENOMIC DNA]</scope>
    <source>
        <strain evidence="3">PA1801</strain>
        <tissue evidence="3">Leaf</tissue>
    </source>
</reference>
<accession>A0A5B6V9J3</accession>
<keyword evidence="4" id="KW-1185">Reference proteome</keyword>
<evidence type="ECO:0000313" key="3">
    <source>
        <dbReference type="EMBL" id="KAA3465713.1"/>
    </source>
</evidence>
<dbReference type="Pfam" id="PF13976">
    <property type="entry name" value="gag_pre-integrs"/>
    <property type="match status" value="1"/>
</dbReference>
<gene>
    <name evidence="3" type="ORF">EPI10_000854</name>
</gene>
<comment type="caution">
    <text evidence="3">The sequence shown here is derived from an EMBL/GenBank/DDBJ whole genome shotgun (WGS) entry which is preliminary data.</text>
</comment>
<dbReference type="Proteomes" id="UP000325315">
    <property type="component" value="Unassembled WGS sequence"/>
</dbReference>
<protein>
    <submittedName>
        <fullName evidence="3">Retrovirus-related Pol polyprotein from transposon TNT 1-94</fullName>
    </submittedName>
</protein>
<evidence type="ECO:0000256" key="1">
    <source>
        <dbReference type="SAM" id="MobiDB-lite"/>
    </source>
</evidence>
<evidence type="ECO:0000313" key="4">
    <source>
        <dbReference type="Proteomes" id="UP000325315"/>
    </source>
</evidence>